<accession>A0A9X3E6G1</accession>
<evidence type="ECO:0000256" key="20">
    <source>
        <dbReference type="RuleBase" id="RU364087"/>
    </source>
</evidence>
<evidence type="ECO:0000256" key="15">
    <source>
        <dbReference type="ARBA" id="ARBA00026073"/>
    </source>
</evidence>
<feature type="binding site" evidence="18">
    <location>
        <position position="9"/>
    </location>
    <ligand>
        <name>substrate</name>
    </ligand>
</feature>
<keyword evidence="13 19" id="KW-0464">Manganese</keyword>
<name>A0A9X3E6G1_9HYPH</name>
<feature type="binding site" evidence="18">
    <location>
        <position position="52"/>
    </location>
    <ligand>
        <name>substrate</name>
    </ligand>
</feature>
<dbReference type="NCBIfam" id="TIGR00573">
    <property type="entry name" value="dnaq"/>
    <property type="match status" value="1"/>
</dbReference>
<dbReference type="GO" id="GO:0046872">
    <property type="term" value="F:metal ion binding"/>
    <property type="evidence" value="ECO:0007669"/>
    <property type="project" value="UniProtKB-KW"/>
</dbReference>
<dbReference type="Gene3D" id="3.30.420.10">
    <property type="entry name" value="Ribonuclease H-like superfamily/Ribonuclease H"/>
    <property type="match status" value="1"/>
</dbReference>
<keyword evidence="23" id="KW-1185">Reference proteome</keyword>
<keyword evidence="5 20" id="KW-0548">Nucleotidyltransferase</keyword>
<evidence type="ECO:0000256" key="11">
    <source>
        <dbReference type="ARBA" id="ARBA00022842"/>
    </source>
</evidence>
<dbReference type="InterPro" id="IPR012337">
    <property type="entry name" value="RNaseH-like_sf"/>
</dbReference>
<keyword evidence="11 19" id="KW-0460">Magnesium</keyword>
<dbReference type="CDD" id="cd06131">
    <property type="entry name" value="DNA_pol_III_epsilon_Ecoli_like"/>
    <property type="match status" value="1"/>
</dbReference>
<organism evidence="22 23">
    <name type="scientific">Kaistia nematophila</name>
    <dbReference type="NCBI Taxonomy" id="2994654"/>
    <lineage>
        <taxon>Bacteria</taxon>
        <taxon>Pseudomonadati</taxon>
        <taxon>Pseudomonadota</taxon>
        <taxon>Alphaproteobacteria</taxon>
        <taxon>Hyphomicrobiales</taxon>
        <taxon>Kaistiaceae</taxon>
        <taxon>Kaistia</taxon>
    </lineage>
</organism>
<keyword evidence="8 19" id="KW-0479">Metal-binding</keyword>
<dbReference type="NCBIfam" id="TIGR01406">
    <property type="entry name" value="dnaQ_proteo"/>
    <property type="match status" value="1"/>
</dbReference>
<comment type="function">
    <text evidence="14 20">DNA polymerase III is a complex, multichain enzyme responsible for most of the replicative synthesis in bacteria. The epsilon subunit contain the editing function and is a proofreading 3'-5' exonuclease.</text>
</comment>
<dbReference type="InterPro" id="IPR036397">
    <property type="entry name" value="RNaseH_sf"/>
</dbReference>
<evidence type="ECO:0000256" key="5">
    <source>
        <dbReference type="ARBA" id="ARBA00022695"/>
    </source>
</evidence>
<sequence length="239" mass="26155">MREIVFDTETTGLEPLKGDRLVEIGAVELFNHLPTGRDYHVYINPERSMPEEAFRVHGLSDEFLADKPLFGAVVDEFLAFIDGATLIAHNANFDISFLNAEFARLGKPPIPPERVIDTLALARRKHPKAANTLDALCSRYGIDTSSRTVHGGLIDSVLLADVYLELIGGRQPDLVLVPEAVAEVTVDGGLAVVAAPQQRAVPRAFRVTAEEQAAHRAFIAKMGDSALWKTYMPEEVEPG</sequence>
<dbReference type="InterPro" id="IPR013520">
    <property type="entry name" value="Ribonucl_H"/>
</dbReference>
<feature type="binding site" evidence="18">
    <location>
        <position position="7"/>
    </location>
    <ligand>
        <name>substrate</name>
    </ligand>
</feature>
<evidence type="ECO:0000256" key="6">
    <source>
        <dbReference type="ARBA" id="ARBA00022705"/>
    </source>
</evidence>
<evidence type="ECO:0000256" key="18">
    <source>
        <dbReference type="PIRSR" id="PIRSR606309-2"/>
    </source>
</evidence>
<dbReference type="InterPro" id="IPR006054">
    <property type="entry name" value="DnaQ"/>
</dbReference>
<dbReference type="PANTHER" id="PTHR30231:SF41">
    <property type="entry name" value="DNA POLYMERASE III SUBUNIT EPSILON"/>
    <property type="match status" value="1"/>
</dbReference>
<dbReference type="EC" id="2.7.7.7" evidence="2 20"/>
<dbReference type="RefSeq" id="WP_266336613.1">
    <property type="nucleotide sequence ID" value="NZ_JAPKNK010000001.1"/>
</dbReference>
<gene>
    <name evidence="20 22" type="primary">dnaQ</name>
    <name evidence="22" type="ORF">OSH07_00310</name>
</gene>
<evidence type="ECO:0000256" key="7">
    <source>
        <dbReference type="ARBA" id="ARBA00022722"/>
    </source>
</evidence>
<evidence type="ECO:0000259" key="21">
    <source>
        <dbReference type="SMART" id="SM00479"/>
    </source>
</evidence>
<dbReference type="EMBL" id="JAPKNK010000001">
    <property type="protein sequence ID" value="MCX5567625.1"/>
    <property type="molecule type" value="Genomic_DNA"/>
</dbReference>
<comment type="caution">
    <text evidence="22">The sequence shown here is derived from an EMBL/GenBank/DDBJ whole genome shotgun (WGS) entry which is preliminary data.</text>
</comment>
<comment type="cofactor">
    <cofactor evidence="1 20">
        <name>Mn(2+)</name>
        <dbReference type="ChEBI" id="CHEBI:29035"/>
    </cofactor>
</comment>
<evidence type="ECO:0000256" key="14">
    <source>
        <dbReference type="ARBA" id="ARBA00025483"/>
    </source>
</evidence>
<comment type="subunit">
    <text evidence="15 20">DNA polymerase III contains a core (composed of alpha, epsilon and theta chains) that associates with a tau subunit. This core dimerizes to form the POLIII' complex. PolIII' associates with the gamma complex (composed of gamma, delta, delta', psi and chi chains) and with the beta chain to form the complete DNA polymerase III complex.</text>
</comment>
<dbReference type="Pfam" id="PF00929">
    <property type="entry name" value="RNase_T"/>
    <property type="match status" value="1"/>
</dbReference>
<evidence type="ECO:0000256" key="4">
    <source>
        <dbReference type="ARBA" id="ARBA00022679"/>
    </source>
</evidence>
<dbReference type="SUPFAM" id="SSF53098">
    <property type="entry name" value="Ribonuclease H-like"/>
    <property type="match status" value="1"/>
</dbReference>
<dbReference type="SMART" id="SM00479">
    <property type="entry name" value="EXOIII"/>
    <property type="match status" value="1"/>
</dbReference>
<evidence type="ECO:0000256" key="3">
    <source>
        <dbReference type="ARBA" id="ARBA00020352"/>
    </source>
</evidence>
<evidence type="ECO:0000256" key="12">
    <source>
        <dbReference type="ARBA" id="ARBA00022932"/>
    </source>
</evidence>
<reference evidence="22" key="1">
    <citation type="submission" date="2022-11" db="EMBL/GenBank/DDBJ databases">
        <title>Biodiversity and phylogenetic relationships of bacteria.</title>
        <authorList>
            <person name="Machado R.A.R."/>
            <person name="Bhat A."/>
            <person name="Loulou A."/>
            <person name="Kallel S."/>
        </authorList>
    </citation>
    <scope>NUCLEOTIDE SEQUENCE</scope>
    <source>
        <strain evidence="22">K-TC2</strain>
    </source>
</reference>
<dbReference type="GO" id="GO:0008408">
    <property type="term" value="F:3'-5' exonuclease activity"/>
    <property type="evidence" value="ECO:0007669"/>
    <property type="project" value="TreeGrafter"/>
</dbReference>
<dbReference type="InterPro" id="IPR006309">
    <property type="entry name" value="DnaQ_proteo"/>
</dbReference>
<evidence type="ECO:0000313" key="23">
    <source>
        <dbReference type="Proteomes" id="UP001144805"/>
    </source>
</evidence>
<evidence type="ECO:0000256" key="17">
    <source>
        <dbReference type="PIRSR" id="PIRSR606309-1"/>
    </source>
</evidence>
<evidence type="ECO:0000313" key="22">
    <source>
        <dbReference type="EMBL" id="MCX5567625.1"/>
    </source>
</evidence>
<evidence type="ECO:0000256" key="19">
    <source>
        <dbReference type="PIRSR" id="PIRSR606309-3"/>
    </source>
</evidence>
<dbReference type="PANTHER" id="PTHR30231">
    <property type="entry name" value="DNA POLYMERASE III SUBUNIT EPSILON"/>
    <property type="match status" value="1"/>
</dbReference>
<keyword evidence="4 20" id="KW-0808">Transferase</keyword>
<feature type="active site" description="Proton acceptor" evidence="17">
    <location>
        <position position="150"/>
    </location>
</feature>
<proteinExistence type="predicted"/>
<protein>
    <recommendedName>
        <fullName evidence="3 20">DNA polymerase III subunit epsilon</fullName>
        <ecNumber evidence="2 20">2.7.7.7</ecNumber>
    </recommendedName>
</protein>
<dbReference type="AlphaFoldDB" id="A0A9X3E6G1"/>
<evidence type="ECO:0000256" key="2">
    <source>
        <dbReference type="ARBA" id="ARBA00012417"/>
    </source>
</evidence>
<evidence type="ECO:0000256" key="10">
    <source>
        <dbReference type="ARBA" id="ARBA00022839"/>
    </source>
</evidence>
<evidence type="ECO:0000256" key="9">
    <source>
        <dbReference type="ARBA" id="ARBA00022801"/>
    </source>
</evidence>
<keyword evidence="7 20" id="KW-0540">Nuclease</keyword>
<keyword evidence="10 20" id="KW-0269">Exonuclease</keyword>
<dbReference type="GO" id="GO:0003887">
    <property type="term" value="F:DNA-directed DNA polymerase activity"/>
    <property type="evidence" value="ECO:0007669"/>
    <property type="project" value="UniProtKB-KW"/>
</dbReference>
<dbReference type="GO" id="GO:0045004">
    <property type="term" value="P:DNA replication proofreading"/>
    <property type="evidence" value="ECO:0007669"/>
    <property type="project" value="TreeGrafter"/>
</dbReference>
<evidence type="ECO:0000256" key="16">
    <source>
        <dbReference type="ARBA" id="ARBA00049244"/>
    </source>
</evidence>
<keyword evidence="9 20" id="KW-0378">Hydrolase</keyword>
<dbReference type="GO" id="GO:0005829">
    <property type="term" value="C:cytosol"/>
    <property type="evidence" value="ECO:0007669"/>
    <property type="project" value="TreeGrafter"/>
</dbReference>
<comment type="cofactor">
    <cofactor evidence="19">
        <name>Mg(2+)</name>
        <dbReference type="ChEBI" id="CHEBI:18420"/>
    </cofactor>
    <cofactor evidence="19">
        <name>Mn(2+)</name>
        <dbReference type="ChEBI" id="CHEBI:29035"/>
    </cofactor>
    <text evidence="19">Binds 2 divalent metal cations. Magnesium or manganese.</text>
</comment>
<feature type="binding site" evidence="18">
    <location>
        <position position="57"/>
    </location>
    <ligand>
        <name>substrate</name>
    </ligand>
</feature>
<evidence type="ECO:0000256" key="13">
    <source>
        <dbReference type="ARBA" id="ARBA00023211"/>
    </source>
</evidence>
<keyword evidence="6 20" id="KW-0235">DNA replication</keyword>
<keyword evidence="12 20" id="KW-0239">DNA-directed DNA polymerase</keyword>
<dbReference type="GO" id="GO:0003677">
    <property type="term" value="F:DNA binding"/>
    <property type="evidence" value="ECO:0007669"/>
    <property type="project" value="InterPro"/>
</dbReference>
<dbReference type="NCBIfam" id="NF004316">
    <property type="entry name" value="PRK05711.1"/>
    <property type="match status" value="1"/>
</dbReference>
<dbReference type="Proteomes" id="UP001144805">
    <property type="component" value="Unassembled WGS sequence"/>
</dbReference>
<feature type="binding site" evidence="19">
    <location>
        <position position="9"/>
    </location>
    <ligand>
        <name>a divalent metal cation</name>
        <dbReference type="ChEBI" id="CHEBI:60240"/>
        <label>1</label>
        <note>catalytic</note>
    </ligand>
</feature>
<feature type="binding site" evidence="19">
    <location>
        <position position="155"/>
    </location>
    <ligand>
        <name>a divalent metal cation</name>
        <dbReference type="ChEBI" id="CHEBI:60240"/>
        <label>1</label>
        <note>catalytic</note>
    </ligand>
</feature>
<comment type="catalytic activity">
    <reaction evidence="16 20">
        <text>DNA(n) + a 2'-deoxyribonucleoside 5'-triphosphate = DNA(n+1) + diphosphate</text>
        <dbReference type="Rhea" id="RHEA:22508"/>
        <dbReference type="Rhea" id="RHEA-COMP:17339"/>
        <dbReference type="Rhea" id="RHEA-COMP:17340"/>
        <dbReference type="ChEBI" id="CHEBI:33019"/>
        <dbReference type="ChEBI" id="CHEBI:61560"/>
        <dbReference type="ChEBI" id="CHEBI:173112"/>
        <dbReference type="EC" id="2.7.7.7"/>
    </reaction>
</comment>
<feature type="binding site" evidence="18">
    <location>
        <position position="155"/>
    </location>
    <ligand>
        <name>substrate</name>
    </ligand>
</feature>
<feature type="domain" description="Exonuclease" evidence="21">
    <location>
        <begin position="2"/>
        <end position="172"/>
    </location>
</feature>
<feature type="binding site" evidence="19">
    <location>
        <position position="7"/>
    </location>
    <ligand>
        <name>a divalent metal cation</name>
        <dbReference type="ChEBI" id="CHEBI:60240"/>
        <label>1</label>
        <note>catalytic</note>
    </ligand>
</feature>
<evidence type="ECO:0000256" key="8">
    <source>
        <dbReference type="ARBA" id="ARBA00022723"/>
    </source>
</evidence>
<dbReference type="FunFam" id="3.30.420.10:FF:000012">
    <property type="entry name" value="DNA polymerase III subunit epsilon"/>
    <property type="match status" value="1"/>
</dbReference>
<evidence type="ECO:0000256" key="1">
    <source>
        <dbReference type="ARBA" id="ARBA00001936"/>
    </source>
</evidence>